<evidence type="ECO:0000313" key="6">
    <source>
        <dbReference type="Proteomes" id="UP000663877"/>
    </source>
</evidence>
<feature type="region of interest" description="Disordered" evidence="1">
    <location>
        <begin position="843"/>
        <end position="872"/>
    </location>
</feature>
<feature type="compositionally biased region" description="Low complexity" evidence="1">
    <location>
        <begin position="443"/>
        <end position="458"/>
    </location>
</feature>
<feature type="compositionally biased region" description="Low complexity" evidence="1">
    <location>
        <begin position="1235"/>
        <end position="1248"/>
    </location>
</feature>
<feature type="chain" id="PRO_5036227686" evidence="2">
    <location>
        <begin position="22"/>
        <end position="1287"/>
    </location>
</feature>
<feature type="region of interest" description="Disordered" evidence="1">
    <location>
        <begin position="424"/>
        <end position="462"/>
    </location>
</feature>
<evidence type="ECO:0000256" key="1">
    <source>
        <dbReference type="SAM" id="MobiDB-lite"/>
    </source>
</evidence>
<name>A0A815HA85_9BILA</name>
<proteinExistence type="predicted"/>
<organism evidence="3 6">
    <name type="scientific">Adineta steineri</name>
    <dbReference type="NCBI Taxonomy" id="433720"/>
    <lineage>
        <taxon>Eukaryota</taxon>
        <taxon>Metazoa</taxon>
        <taxon>Spiralia</taxon>
        <taxon>Gnathifera</taxon>
        <taxon>Rotifera</taxon>
        <taxon>Eurotatoria</taxon>
        <taxon>Bdelloidea</taxon>
        <taxon>Adinetida</taxon>
        <taxon>Adinetidae</taxon>
        <taxon>Adineta</taxon>
    </lineage>
</organism>
<protein>
    <submittedName>
        <fullName evidence="3">Uncharacterized protein</fullName>
    </submittedName>
</protein>
<feature type="region of interest" description="Disordered" evidence="1">
    <location>
        <begin position="524"/>
        <end position="544"/>
    </location>
</feature>
<feature type="region of interest" description="Disordered" evidence="1">
    <location>
        <begin position="782"/>
        <end position="817"/>
    </location>
</feature>
<feature type="compositionally biased region" description="Basic and acidic residues" evidence="1">
    <location>
        <begin position="843"/>
        <end position="852"/>
    </location>
</feature>
<feature type="compositionally biased region" description="Low complexity" evidence="1">
    <location>
        <begin position="53"/>
        <end position="63"/>
    </location>
</feature>
<keyword evidence="2" id="KW-0732">Signal</keyword>
<evidence type="ECO:0000313" key="3">
    <source>
        <dbReference type="EMBL" id="CAF1351756.1"/>
    </source>
</evidence>
<dbReference type="EMBL" id="CAJNOI010000832">
    <property type="protein sequence ID" value="CAF1351756.1"/>
    <property type="molecule type" value="Genomic_DNA"/>
</dbReference>
<evidence type="ECO:0000313" key="4">
    <source>
        <dbReference type="EMBL" id="CAF1548906.1"/>
    </source>
</evidence>
<gene>
    <name evidence="3" type="ORF">BJG266_LOCUS34993</name>
    <name evidence="4" type="ORF">QVE165_LOCUS46914</name>
</gene>
<dbReference type="Proteomes" id="UP000663832">
    <property type="component" value="Unassembled WGS sequence"/>
</dbReference>
<feature type="region of interest" description="Disordered" evidence="1">
    <location>
        <begin position="998"/>
        <end position="1020"/>
    </location>
</feature>
<evidence type="ECO:0000313" key="5">
    <source>
        <dbReference type="Proteomes" id="UP000663832"/>
    </source>
</evidence>
<feature type="compositionally biased region" description="Low complexity" evidence="1">
    <location>
        <begin position="1062"/>
        <end position="1119"/>
    </location>
</feature>
<accession>A0A815HA85</accession>
<feature type="region of interest" description="Disordered" evidence="1">
    <location>
        <begin position="658"/>
        <end position="688"/>
    </location>
</feature>
<evidence type="ECO:0000256" key="2">
    <source>
        <dbReference type="SAM" id="SignalP"/>
    </source>
</evidence>
<reference evidence="3" key="1">
    <citation type="submission" date="2021-02" db="EMBL/GenBank/DDBJ databases">
        <authorList>
            <person name="Nowell W R."/>
        </authorList>
    </citation>
    <scope>NUCLEOTIDE SEQUENCE</scope>
</reference>
<feature type="compositionally biased region" description="Basic and acidic residues" evidence="1">
    <location>
        <begin position="658"/>
        <end position="675"/>
    </location>
</feature>
<feature type="region of interest" description="Disordered" evidence="1">
    <location>
        <begin position="52"/>
        <end position="71"/>
    </location>
</feature>
<dbReference type="OrthoDB" id="10053898at2759"/>
<feature type="compositionally biased region" description="Polar residues" evidence="1">
    <location>
        <begin position="1198"/>
        <end position="1212"/>
    </location>
</feature>
<feature type="region of interest" description="Disordered" evidence="1">
    <location>
        <begin position="1055"/>
        <end position="1268"/>
    </location>
</feature>
<feature type="compositionally biased region" description="Low complexity" evidence="1">
    <location>
        <begin position="1126"/>
        <end position="1164"/>
    </location>
</feature>
<feature type="compositionally biased region" description="Basic and acidic residues" evidence="1">
    <location>
        <begin position="1186"/>
        <end position="1195"/>
    </location>
</feature>
<feature type="compositionally biased region" description="Basic and acidic residues" evidence="1">
    <location>
        <begin position="114"/>
        <end position="124"/>
    </location>
</feature>
<feature type="signal peptide" evidence="2">
    <location>
        <begin position="1"/>
        <end position="21"/>
    </location>
</feature>
<sequence>MELSLFYFTLFLCVLLSVADQAELNSCPTSRRLLFFDGFTFPLLGEKKAETVSSSSKSSPSSKNARTDKTHELTVYIQPQTSSELGQKVRSYSHLLKSKLFTKKERAKLRNLKLEKKKASLERSTKKKNTTQHATKTRDLVAVADDDHERDRCRALLHITHENSLIPAKDIKKTKKKNSISSKVKNITGEAKKKLSTKVKSLPTNDKKKSKKEKTSKSNTKVVPDENKKKKPTIVKSSKTQSDADEIPQPPPPPIQRQTSSPPPPTNTKTKREKSPPVIEIQSESLDMDIDNDDDKNNSVVGRAFYFVKNMFQLSDDVLDNNHTHDEDEILSSTNEQQHRPSRKLLSVGNDELNLYLNQLDIQDLLVLPFNDLSSSVAYISKRQLLSVKTSKHTTSSKEKKTNLDENKPKVGWNYRYRISRYLDDQKTKRTGHNNKGIGGGKSKQTTNSKQNNKKTSSASDTKITKRKLLELESDDDELSLIDNDISNQDIVDSVLITQNFVPKRQLLSSKKVKKTKVVKIEDDNDDNDEKSDDEKTSGRRRMKSFDELTNPTEIVRSYDRGLFKPRVGWQFRYRVSRYIDSLRENIREDEQRLKLGLQAIKRKTPQELSGRRKRVLDKPFASEVEETPEVTDENKPHVGWRYRYRVSKMLEAKKRGEYVDDNEEKRKARIEHKQKGTGKSASNDDDCIEWEHDSDPELRKIGEEGRHVGWAYRYRIRRRLDELKEKQAETGVPFNLETLGGKREKKVVTTTASPTVVSEEKPVEAERQSVGWEYRYRISKMREAQKHGTTQKSTKSSSKKHDDVPTHEKVDPTLARLTPEERSVGWQYRYRIRRKLDALNDAAGHDTEGGKRGKKQKHPSSSKGKGKDKEKIIKQVEESIEKILNIDDIDETPFMEYFRRASNHIFSALLPTGRKSVCLLPLPVTFSFCKEDDNDDIQEKLTKKSESHKQIPVKKLRTKKEKEAKQFIHSRSTKLNAVEEKIDDTHKPSLKTQTIAVEKPQKKQRSHPSIRRTDEEQIKHFDEEEHPVKKLVGVEAKKKSNRKKFQIIGQEVKIKNKPSATPSVPETTTQSPPVVQTTPATPVTTATTTTTTTHRPATETTTSIPITTTTRPPTIKTTPSPPPRTTTKPPTIVTTSRPIVEIPQTTPRTPEPEIITTTTHSPPVQSIPEIVEEEAATLLSSAKSAHSDEVKEEINEANENAQGAASSPAVTDSSSSSSEEDLNSNESESDSSDSESSSSDSDSSSSSEETDEDYDPAPIQKMKQFYENTKESVHGVFDLKDDQDSS</sequence>
<feature type="compositionally biased region" description="Pro residues" evidence="1">
    <location>
        <begin position="248"/>
        <end position="266"/>
    </location>
</feature>
<feature type="compositionally biased region" description="Acidic residues" evidence="1">
    <location>
        <begin position="1219"/>
        <end position="1234"/>
    </location>
</feature>
<feature type="region of interest" description="Disordered" evidence="1">
    <location>
        <begin position="191"/>
        <end position="278"/>
    </location>
</feature>
<feature type="compositionally biased region" description="Basic residues" evidence="1">
    <location>
        <begin position="853"/>
        <end position="865"/>
    </location>
</feature>
<feature type="region of interest" description="Disordered" evidence="1">
    <location>
        <begin position="114"/>
        <end position="139"/>
    </location>
</feature>
<keyword evidence="5" id="KW-1185">Reference proteome</keyword>
<comment type="caution">
    <text evidence="3">The sequence shown here is derived from an EMBL/GenBank/DDBJ whole genome shotgun (WGS) entry which is preliminary data.</text>
</comment>
<dbReference type="Proteomes" id="UP000663877">
    <property type="component" value="Unassembled WGS sequence"/>
</dbReference>
<dbReference type="EMBL" id="CAJNOM010000716">
    <property type="protein sequence ID" value="CAF1548906.1"/>
    <property type="molecule type" value="Genomic_DNA"/>
</dbReference>
<feature type="compositionally biased region" description="Basic and acidic residues" evidence="1">
    <location>
        <begin position="800"/>
        <end position="812"/>
    </location>
</feature>